<accession>A0A9Q0NCQ7</accession>
<sequence length="945" mass="104997">MHTPEINALHSTNNDVAETETSPIAAPGLRIFRRFGAILGANAPNSSNSSDGYVEFGISDDRSTRTLGTFAGVFSPVSLSMFSALLFIRVGFLIGNSGLYVVLLQFAIAYLILLFTVASVCAISTNGAVEGGGVYFMISRTLGLEFGGSIGTLFFLANVVGCALAIAGCVEGIVQSIGPGGYYGHEEGLIPDGALWRFLLCTLVNTLMLVVCLVGASMFAKVVAGIWVVVVACLCSTYLSFLVQTAITVAIPAENQLVQNKTHPMLVNYTGLSIEVFKSNLFENYTQDYNSGGKEVNFAIVFGVLFSGVTGIMAGANMSGELKNPSRSIPIGTLSAVAFTFICYLILSMLISATTPRFLLQNDFLFLMPINIWPGFVAVGILTATFSTGLSNLIGSSRVLEALAKDKVYGRLLTLVSYGTWKGNPIAAVFISWTMVECILIIGSLNIIAQINSVLFMLSYLSTNLACLGIELTGAPNFRPSFKFFSWHTCFFGLIGTLIMMFVINAIYASLSIIMCLVLVIGLHIFSSTSQEHQWGSISQALMFHQVRKYLLMLDSRKDHVKFWRPQMLLLVSNPRTCCPLIDFVNDLKKGGLYVLGHVKIGDFSQFESNTDPTIDEYKDWLALIDHLKVKAFAEITMAKTVREGIQHLIRVSGIGAMKPNTIILGFYDEEVLKDFFESETSPFLTNDFNEGGHRLFPIRKQNDEKPLTPREYVAIISDVLRMKKNVCLCRYFHRMDKVFMHRSNHIKYIDVWPINVFDPKNDNPFDVVSMFMMQLGCIINMLPSWKRLHMRVFLCESHDSASNFSVNSIQVERSAEFKLNQMLKLLRISATIQQIPEWSTNEEIMRNSGVLQQFTNIPEYDSIAVTDENKNRSKLYMQRVNQMFRERSDQTAAIFVYLPKPPRIDSPNWSETSMQYLELLTEMTADLPPTVLVHGVSAVISTNL</sequence>
<organism evidence="11 12">
    <name type="scientific">Pseudolycoriella hygida</name>
    <dbReference type="NCBI Taxonomy" id="35572"/>
    <lineage>
        <taxon>Eukaryota</taxon>
        <taxon>Metazoa</taxon>
        <taxon>Ecdysozoa</taxon>
        <taxon>Arthropoda</taxon>
        <taxon>Hexapoda</taxon>
        <taxon>Insecta</taxon>
        <taxon>Pterygota</taxon>
        <taxon>Neoptera</taxon>
        <taxon>Endopterygota</taxon>
        <taxon>Diptera</taxon>
        <taxon>Nematocera</taxon>
        <taxon>Sciaroidea</taxon>
        <taxon>Sciaridae</taxon>
        <taxon>Pseudolycoriella</taxon>
    </lineage>
</organism>
<evidence type="ECO:0000256" key="6">
    <source>
        <dbReference type="ARBA" id="ARBA00022989"/>
    </source>
</evidence>
<keyword evidence="6 8" id="KW-1133">Transmembrane helix</keyword>
<evidence type="ECO:0000256" key="1">
    <source>
        <dbReference type="ARBA" id="ARBA00004141"/>
    </source>
</evidence>
<comment type="similarity">
    <text evidence="2">Belongs to the SLC12A transporter family.</text>
</comment>
<evidence type="ECO:0000313" key="12">
    <source>
        <dbReference type="Proteomes" id="UP001151699"/>
    </source>
</evidence>
<reference evidence="11" key="1">
    <citation type="submission" date="2022-07" db="EMBL/GenBank/DDBJ databases">
        <authorList>
            <person name="Trinca V."/>
            <person name="Uliana J.V.C."/>
            <person name="Torres T.T."/>
            <person name="Ward R.J."/>
            <person name="Monesi N."/>
        </authorList>
    </citation>
    <scope>NUCLEOTIDE SEQUENCE</scope>
    <source>
        <strain evidence="11">HSMRA1968</strain>
        <tissue evidence="11">Whole embryos</tissue>
    </source>
</reference>
<gene>
    <name evidence="11" type="primary">slc12a9</name>
    <name evidence="11" type="ORF">Bhyg_03087</name>
</gene>
<evidence type="ECO:0000256" key="4">
    <source>
        <dbReference type="ARBA" id="ARBA00022448"/>
    </source>
</evidence>
<dbReference type="AlphaFoldDB" id="A0A9Q0NCQ7"/>
<feature type="transmembrane region" description="Helical" evidence="8">
    <location>
        <begin position="150"/>
        <end position="174"/>
    </location>
</feature>
<dbReference type="InterPro" id="IPR004842">
    <property type="entry name" value="SLC12A_fam"/>
</dbReference>
<comment type="subcellular location">
    <subcellularLocation>
        <location evidence="1">Membrane</location>
        <topology evidence="1">Multi-pass membrane protein</topology>
    </subcellularLocation>
</comment>
<dbReference type="FunFam" id="1.20.1740.10:FF:000013">
    <property type="entry name" value="Solute carrier family 12 member"/>
    <property type="match status" value="1"/>
</dbReference>
<dbReference type="GO" id="GO:0006884">
    <property type="term" value="P:cell volume homeostasis"/>
    <property type="evidence" value="ECO:0007669"/>
    <property type="project" value="TreeGrafter"/>
</dbReference>
<dbReference type="OrthoDB" id="2020542at2759"/>
<feature type="transmembrane region" description="Helical" evidence="8">
    <location>
        <begin position="508"/>
        <end position="526"/>
    </location>
</feature>
<feature type="domain" description="SLC12A transporter C-terminal" evidence="10">
    <location>
        <begin position="580"/>
        <end position="668"/>
    </location>
</feature>
<dbReference type="PANTHER" id="PTHR11827:SF72">
    <property type="entry name" value="GH08340P"/>
    <property type="match status" value="1"/>
</dbReference>
<evidence type="ECO:0000256" key="8">
    <source>
        <dbReference type="SAM" id="Phobius"/>
    </source>
</evidence>
<feature type="transmembrane region" description="Helical" evidence="8">
    <location>
        <begin position="426"/>
        <end position="448"/>
    </location>
</feature>
<evidence type="ECO:0000259" key="10">
    <source>
        <dbReference type="Pfam" id="PF03522"/>
    </source>
</evidence>
<dbReference type="GO" id="GO:0015379">
    <property type="term" value="F:potassium:chloride symporter activity"/>
    <property type="evidence" value="ECO:0007669"/>
    <property type="project" value="TreeGrafter"/>
</dbReference>
<feature type="transmembrane region" description="Helical" evidence="8">
    <location>
        <begin position="372"/>
        <end position="395"/>
    </location>
</feature>
<proteinExistence type="inferred from homology"/>
<dbReference type="Pfam" id="PF00324">
    <property type="entry name" value="AA_permease"/>
    <property type="match status" value="1"/>
</dbReference>
<keyword evidence="5 8" id="KW-0812">Transmembrane</keyword>
<feature type="transmembrane region" description="Helical" evidence="8">
    <location>
        <begin position="100"/>
        <end position="129"/>
    </location>
</feature>
<dbReference type="GO" id="GO:0055075">
    <property type="term" value="P:potassium ion homeostasis"/>
    <property type="evidence" value="ECO:0007669"/>
    <property type="project" value="TreeGrafter"/>
</dbReference>
<evidence type="ECO:0000256" key="5">
    <source>
        <dbReference type="ARBA" id="ARBA00022692"/>
    </source>
</evidence>
<keyword evidence="7 8" id="KW-0472">Membrane</keyword>
<dbReference type="Pfam" id="PF03522">
    <property type="entry name" value="SLC12"/>
    <property type="match status" value="1"/>
</dbReference>
<feature type="transmembrane region" description="Helical" evidence="8">
    <location>
        <begin position="454"/>
        <end position="472"/>
    </location>
</feature>
<evidence type="ECO:0000256" key="2">
    <source>
        <dbReference type="ARBA" id="ARBA00010593"/>
    </source>
</evidence>
<evidence type="ECO:0000259" key="9">
    <source>
        <dbReference type="Pfam" id="PF00324"/>
    </source>
</evidence>
<feature type="transmembrane region" description="Helical" evidence="8">
    <location>
        <begin position="194"/>
        <end position="214"/>
    </location>
</feature>
<dbReference type="GO" id="GO:0016020">
    <property type="term" value="C:membrane"/>
    <property type="evidence" value="ECO:0007669"/>
    <property type="project" value="UniProtKB-SubCell"/>
</dbReference>
<feature type="transmembrane region" description="Helical" evidence="8">
    <location>
        <begin position="226"/>
        <end position="251"/>
    </location>
</feature>
<dbReference type="PANTHER" id="PTHR11827">
    <property type="entry name" value="SOLUTE CARRIER FAMILY 12, CATION COTRANSPORTERS"/>
    <property type="match status" value="1"/>
</dbReference>
<dbReference type="InterPro" id="IPR018491">
    <property type="entry name" value="SLC12_C"/>
</dbReference>
<comment type="caution">
    <text evidence="11">The sequence shown here is derived from an EMBL/GenBank/DDBJ whole genome shotgun (WGS) entry which is preliminary data.</text>
</comment>
<feature type="domain" description="Amino acid permease/ SLC12A" evidence="9">
    <location>
        <begin position="79"/>
        <end position="569"/>
    </location>
</feature>
<dbReference type="GO" id="GO:0055064">
    <property type="term" value="P:chloride ion homeostasis"/>
    <property type="evidence" value="ECO:0007669"/>
    <property type="project" value="TreeGrafter"/>
</dbReference>
<feature type="transmembrane region" description="Helical" evidence="8">
    <location>
        <begin position="67"/>
        <end position="88"/>
    </location>
</feature>
<dbReference type="Proteomes" id="UP001151699">
    <property type="component" value="Chromosome A"/>
</dbReference>
<evidence type="ECO:0000256" key="3">
    <source>
        <dbReference type="ARBA" id="ARBA00019359"/>
    </source>
</evidence>
<dbReference type="InterPro" id="IPR004841">
    <property type="entry name" value="AA-permease/SLC12A_dom"/>
</dbReference>
<dbReference type="EMBL" id="WJQU01000001">
    <property type="protein sequence ID" value="KAJ6647864.1"/>
    <property type="molecule type" value="Genomic_DNA"/>
</dbReference>
<keyword evidence="12" id="KW-1185">Reference proteome</keyword>
<feature type="transmembrane region" description="Helical" evidence="8">
    <location>
        <begin position="484"/>
        <end position="502"/>
    </location>
</feature>
<evidence type="ECO:0000313" key="11">
    <source>
        <dbReference type="EMBL" id="KAJ6647864.1"/>
    </source>
</evidence>
<feature type="transmembrane region" description="Helical" evidence="8">
    <location>
        <begin position="296"/>
        <end position="316"/>
    </location>
</feature>
<evidence type="ECO:0000256" key="7">
    <source>
        <dbReference type="ARBA" id="ARBA00023136"/>
    </source>
</evidence>
<keyword evidence="4" id="KW-0813">Transport</keyword>
<feature type="transmembrane region" description="Helical" evidence="8">
    <location>
        <begin position="328"/>
        <end position="352"/>
    </location>
</feature>
<name>A0A9Q0NCQ7_9DIPT</name>
<dbReference type="Gene3D" id="1.20.1740.10">
    <property type="entry name" value="Amino acid/polyamine transporter I"/>
    <property type="match status" value="1"/>
</dbReference>
<protein>
    <recommendedName>
        <fullName evidence="3">Solute carrier family 12 member 9</fullName>
    </recommendedName>
</protein>